<comment type="caution">
    <text evidence="1">The sequence shown here is derived from an EMBL/GenBank/DDBJ whole genome shotgun (WGS) entry which is preliminary data.</text>
</comment>
<keyword evidence="2" id="KW-1185">Reference proteome</keyword>
<reference evidence="1 2" key="1">
    <citation type="submission" date="2023-02" db="EMBL/GenBank/DDBJ databases">
        <title>LHISI_Scaffold_Assembly.</title>
        <authorList>
            <person name="Stuart O.P."/>
            <person name="Cleave R."/>
            <person name="Magrath M.J.L."/>
            <person name="Mikheyev A.S."/>
        </authorList>
    </citation>
    <scope>NUCLEOTIDE SEQUENCE [LARGE SCALE GENOMIC DNA]</scope>
    <source>
        <strain evidence="1">Daus_M_001</strain>
        <tissue evidence="1">Leg muscle</tissue>
    </source>
</reference>
<gene>
    <name evidence="1" type="ORF">PR048_013812</name>
</gene>
<evidence type="ECO:0000313" key="1">
    <source>
        <dbReference type="EMBL" id="KAJ8887595.1"/>
    </source>
</evidence>
<dbReference type="Proteomes" id="UP001159363">
    <property type="component" value="Chromosome X"/>
</dbReference>
<dbReference type="PANTHER" id="PTHR11439:SF483">
    <property type="entry name" value="PEPTIDE SYNTHASE GLIP-LIKE, PUTATIVE (AFU_ORTHOLOGUE AFUA_3G12920)-RELATED"/>
    <property type="match status" value="1"/>
</dbReference>
<accession>A0ABQ9HT78</accession>
<proteinExistence type="predicted"/>
<evidence type="ECO:0000313" key="2">
    <source>
        <dbReference type="Proteomes" id="UP001159363"/>
    </source>
</evidence>
<sequence>MQEFSNDNNLTLLGIQIERIEGELALNQIVSIAKILERFCMSDCSPCSLPIEPGLSLGSPEPGKVCNVPYKDLLGSLMYTMKGTRPGISFSVLYFLEFQNSFDIFTWKHLKNILKGFCLMFLKGDSVKSKPCEFVDADFGNDKLYQKSVTGYMLSLFTNCIVWRPNKQNVVSLCSCEAYYFAVSECVSECIYAFQLIEEVVSEKRTPVTVIEDNQFLIKMTNTLETK</sequence>
<protein>
    <submittedName>
        <fullName evidence="1">Uncharacterized protein</fullName>
    </submittedName>
</protein>
<dbReference type="PANTHER" id="PTHR11439">
    <property type="entry name" value="GAG-POL-RELATED RETROTRANSPOSON"/>
    <property type="match status" value="1"/>
</dbReference>
<organism evidence="1 2">
    <name type="scientific">Dryococelus australis</name>
    <dbReference type="NCBI Taxonomy" id="614101"/>
    <lineage>
        <taxon>Eukaryota</taxon>
        <taxon>Metazoa</taxon>
        <taxon>Ecdysozoa</taxon>
        <taxon>Arthropoda</taxon>
        <taxon>Hexapoda</taxon>
        <taxon>Insecta</taxon>
        <taxon>Pterygota</taxon>
        <taxon>Neoptera</taxon>
        <taxon>Polyneoptera</taxon>
        <taxon>Phasmatodea</taxon>
        <taxon>Verophasmatodea</taxon>
        <taxon>Anareolatae</taxon>
        <taxon>Phasmatidae</taxon>
        <taxon>Eurycanthinae</taxon>
        <taxon>Dryococelus</taxon>
    </lineage>
</organism>
<dbReference type="CDD" id="cd09272">
    <property type="entry name" value="RNase_HI_RT_Ty1"/>
    <property type="match status" value="1"/>
</dbReference>
<name>A0ABQ9HT78_9NEOP</name>
<dbReference type="EMBL" id="JARBHB010000004">
    <property type="protein sequence ID" value="KAJ8887595.1"/>
    <property type="molecule type" value="Genomic_DNA"/>
</dbReference>